<feature type="domain" description="C2H2-type" evidence="1">
    <location>
        <begin position="13"/>
        <end position="42"/>
    </location>
</feature>
<evidence type="ECO:0000259" key="1">
    <source>
        <dbReference type="PROSITE" id="PS50157"/>
    </source>
</evidence>
<organism evidence="2">
    <name type="scientific">viral metagenome</name>
    <dbReference type="NCBI Taxonomy" id="1070528"/>
    <lineage>
        <taxon>unclassified sequences</taxon>
        <taxon>metagenomes</taxon>
        <taxon>organismal metagenomes</taxon>
    </lineage>
</organism>
<proteinExistence type="predicted"/>
<dbReference type="PROSITE" id="PS50157">
    <property type="entry name" value="ZINC_FINGER_C2H2_2"/>
    <property type="match status" value="1"/>
</dbReference>
<dbReference type="AlphaFoldDB" id="A0A6C0HHK1"/>
<dbReference type="Gene3D" id="3.30.160.60">
    <property type="entry name" value="Classic Zinc Finger"/>
    <property type="match status" value="1"/>
</dbReference>
<dbReference type="InterPro" id="IPR036236">
    <property type="entry name" value="Znf_C2H2_sf"/>
</dbReference>
<reference evidence="2" key="1">
    <citation type="journal article" date="2020" name="Nature">
        <title>Giant virus diversity and host interactions through global metagenomics.</title>
        <authorList>
            <person name="Schulz F."/>
            <person name="Roux S."/>
            <person name="Paez-Espino D."/>
            <person name="Jungbluth S."/>
            <person name="Walsh D.A."/>
            <person name="Denef V.J."/>
            <person name="McMahon K.D."/>
            <person name="Konstantinidis K.T."/>
            <person name="Eloe-Fadrosh E.A."/>
            <person name="Kyrpides N.C."/>
            <person name="Woyke T."/>
        </authorList>
    </citation>
    <scope>NUCLEOTIDE SEQUENCE</scope>
    <source>
        <strain evidence="2">GVMAG-M-3300023184-101</strain>
    </source>
</reference>
<dbReference type="SUPFAM" id="SSF57667">
    <property type="entry name" value="beta-beta-alpha zinc fingers"/>
    <property type="match status" value="1"/>
</dbReference>
<evidence type="ECO:0000313" key="2">
    <source>
        <dbReference type="EMBL" id="QHT79586.1"/>
    </source>
</evidence>
<sequence length="343" mass="39504">MLTKSCPKVARKFSCDKCDYDTSKKSSYTKHLMTRKHLQLTPVNNELTNVNLVLIENEPLHTCSICTKSYKSRVGLWKHNKVCLCDETIIHNIICDDDISSGNAPSENMIISTNPSAILSKYEQHEKDITQLTHLVIEVVRNNSELQKQMLDMCKNMQNTMTNCNNTNSHNTTNNSFNLQVFLNEHCKDAMNISEFIDSFDLQISDLENVGRQGYIEGMSTIIINKIKDMDVNKRPLHCSDLKREVIYIKDDDVWEREDANNTKFRKVIGKVMRKNIGMLTGWRDKYPDCMDIESEYNDIYIRLTKEAMGPDDTIDSENKIIKRVLKHIVIDKKAICPLPTTA</sequence>
<name>A0A6C0HHK1_9ZZZZ</name>
<accession>A0A6C0HHK1</accession>
<dbReference type="SMART" id="SM00355">
    <property type="entry name" value="ZnF_C2H2"/>
    <property type="match status" value="2"/>
</dbReference>
<dbReference type="Pfam" id="PF00096">
    <property type="entry name" value="zf-C2H2"/>
    <property type="match status" value="1"/>
</dbReference>
<dbReference type="EMBL" id="MN739950">
    <property type="protein sequence ID" value="QHT79586.1"/>
    <property type="molecule type" value="Genomic_DNA"/>
</dbReference>
<protein>
    <recommendedName>
        <fullName evidence="1">C2H2-type domain-containing protein</fullName>
    </recommendedName>
</protein>
<dbReference type="InterPro" id="IPR013087">
    <property type="entry name" value="Znf_C2H2_type"/>
</dbReference>